<reference evidence="1" key="1">
    <citation type="submission" date="2020-12" db="EMBL/GenBank/DDBJ databases">
        <title>Genome reconstruction of Halomonas venusta strain DSM 4743.</title>
        <authorList>
            <person name="Aguirre-Garrido J.F."/>
            <person name="Hernandez-Soto L.M."/>
            <person name="Martinez-Abarca F."/>
        </authorList>
    </citation>
    <scope>NUCLEOTIDE SEQUENCE</scope>
    <source>
        <strain evidence="1">4743</strain>
    </source>
</reference>
<evidence type="ECO:0000313" key="1">
    <source>
        <dbReference type="EMBL" id="QRL05118.1"/>
    </source>
</evidence>
<name>A0AAP9ZHI2_9GAMM</name>
<dbReference type="RefSeq" id="WP_146943427.1">
    <property type="nucleotide sequence ID" value="NZ_BJUL01000006.1"/>
</dbReference>
<dbReference type="AlphaFoldDB" id="A0AAP9ZHI2"/>
<gene>
    <name evidence="1" type="ORF">JDS37_09385</name>
</gene>
<organism evidence="1 2">
    <name type="scientific">Vreelandella venusta</name>
    <dbReference type="NCBI Taxonomy" id="44935"/>
    <lineage>
        <taxon>Bacteria</taxon>
        <taxon>Pseudomonadati</taxon>
        <taxon>Pseudomonadota</taxon>
        <taxon>Gammaproteobacteria</taxon>
        <taxon>Oceanospirillales</taxon>
        <taxon>Halomonadaceae</taxon>
        <taxon>Vreelandella</taxon>
    </lineage>
</organism>
<accession>A0AAP9ZHI2</accession>
<dbReference type="Proteomes" id="UP000663479">
    <property type="component" value="Chromosome"/>
</dbReference>
<evidence type="ECO:0000313" key="2">
    <source>
        <dbReference type="Proteomes" id="UP000663479"/>
    </source>
</evidence>
<protein>
    <submittedName>
        <fullName evidence="1">Uncharacterized protein</fullName>
    </submittedName>
</protein>
<dbReference type="EMBL" id="CP066539">
    <property type="protein sequence ID" value="QRL05118.1"/>
    <property type="molecule type" value="Genomic_DNA"/>
</dbReference>
<sequence>MFLHLNQRWVYAEECVKVNGQWRGTSRWEKERGQWVLRRDARNWALQELKWEASHFWEGLEGKL</sequence>
<proteinExistence type="predicted"/>